<sequence>MVSNFSYHFAIVVFKGTSKIHNLHPAPATSASSKKTVPEFSLLVPPWAYQTLSPKPITSLVAKLSQPSFGWAPGIGLRLRNMSGSGIGYGQGRISTLEPPFRCTEHPGVITNTISNLITDEIRNEFKENDFVREETGTDAQDYLLRDDLSSCSSNSFKSFPRQRCCTTVRFLLETELKKSKDNYSTTTKRLLKRSSKRPGGTTVSALQRASEALLNAVKLLPFPSMKSSSPPSLKRNSSRKVHFARSFSRKIFKRSFRRKADNEDIGGGGGGGEVRQCKLFREFLEEKNEASDENTIRNVNTNTDTSMTTGRVSSNTSSNSWGETEFTADVLQSSWSGNSESSSEDDVVEGETSFPPKEKASNAVGVTVCEESIYFTKEQDWANEEGKEQFSPVSVIDFPFDDISHFEDGLPHVEAGTKQKVPRFQSLAQLQPVDLQKRIAMAELEDESTSLENEKLLMLSKTKIPSRIFKFVDDNLLLDCFAEEQLHMGFEDFGVYCLKMVEDWINGDCEDVFVGWETQEGRKTYLKEIERKGNWRNFKEEEETWDQR</sequence>
<evidence type="ECO:0000313" key="2">
    <source>
        <dbReference type="EMBL" id="KAE8717193.1"/>
    </source>
</evidence>
<reference evidence="2" key="1">
    <citation type="submission" date="2019-09" db="EMBL/GenBank/DDBJ databases">
        <title>Draft genome information of white flower Hibiscus syriacus.</title>
        <authorList>
            <person name="Kim Y.-M."/>
        </authorList>
    </citation>
    <scope>NUCLEOTIDE SEQUENCE [LARGE SCALE GENOMIC DNA]</scope>
    <source>
        <strain evidence="2">YM2019G1</strain>
    </source>
</reference>
<feature type="region of interest" description="Disordered" evidence="1">
    <location>
        <begin position="291"/>
        <end position="360"/>
    </location>
</feature>
<gene>
    <name evidence="2" type="ORF">F3Y22_tig00110057pilonHSYRG00188</name>
</gene>
<organism evidence="2 3">
    <name type="scientific">Hibiscus syriacus</name>
    <name type="common">Rose of Sharon</name>
    <dbReference type="NCBI Taxonomy" id="106335"/>
    <lineage>
        <taxon>Eukaryota</taxon>
        <taxon>Viridiplantae</taxon>
        <taxon>Streptophyta</taxon>
        <taxon>Embryophyta</taxon>
        <taxon>Tracheophyta</taxon>
        <taxon>Spermatophyta</taxon>
        <taxon>Magnoliopsida</taxon>
        <taxon>eudicotyledons</taxon>
        <taxon>Gunneridae</taxon>
        <taxon>Pentapetalae</taxon>
        <taxon>rosids</taxon>
        <taxon>malvids</taxon>
        <taxon>Malvales</taxon>
        <taxon>Malvaceae</taxon>
        <taxon>Malvoideae</taxon>
        <taxon>Hibiscus</taxon>
    </lineage>
</organism>
<evidence type="ECO:0000256" key="1">
    <source>
        <dbReference type="SAM" id="MobiDB-lite"/>
    </source>
</evidence>
<feature type="compositionally biased region" description="Polar residues" evidence="1">
    <location>
        <begin position="297"/>
        <end position="323"/>
    </location>
</feature>
<dbReference type="AlphaFoldDB" id="A0A6A3BKT7"/>
<proteinExistence type="predicted"/>
<name>A0A6A3BKT7_HIBSY</name>
<dbReference type="Proteomes" id="UP000436088">
    <property type="component" value="Unassembled WGS sequence"/>
</dbReference>
<accession>A0A6A3BKT7</accession>
<dbReference type="EMBL" id="VEPZ02000830">
    <property type="protein sequence ID" value="KAE8717193.1"/>
    <property type="molecule type" value="Genomic_DNA"/>
</dbReference>
<keyword evidence="3" id="KW-1185">Reference proteome</keyword>
<comment type="caution">
    <text evidence="2">The sequence shown here is derived from an EMBL/GenBank/DDBJ whole genome shotgun (WGS) entry which is preliminary data.</text>
</comment>
<protein>
    <submittedName>
        <fullName evidence="2">Uncharacterized protein</fullName>
    </submittedName>
</protein>
<dbReference type="PANTHER" id="PTHR33623:SF4">
    <property type="entry name" value="DUF4378 DOMAIN-CONTAINING PROTEIN"/>
    <property type="match status" value="1"/>
</dbReference>
<evidence type="ECO:0000313" key="3">
    <source>
        <dbReference type="Proteomes" id="UP000436088"/>
    </source>
</evidence>
<dbReference type="PANTHER" id="PTHR33623">
    <property type="entry name" value="OS04G0572500 PROTEIN"/>
    <property type="match status" value="1"/>
</dbReference>